<accession>A0A0D2TN99</accession>
<keyword evidence="4 5" id="KW-0472">Membrane</keyword>
<dbReference type="InterPro" id="IPR056555">
    <property type="entry name" value="NFD4_C"/>
</dbReference>
<dbReference type="AlphaFoldDB" id="A0A0D2TN99"/>
<evidence type="ECO:0000313" key="8">
    <source>
        <dbReference type="EMBL" id="KJB56226.1"/>
    </source>
</evidence>
<dbReference type="CDD" id="cd17354">
    <property type="entry name" value="MFS_Mch1p_like"/>
    <property type="match status" value="1"/>
</dbReference>
<gene>
    <name evidence="8" type="ORF">B456_009G111200</name>
</gene>
<dbReference type="Proteomes" id="UP000032304">
    <property type="component" value="Chromosome 9"/>
</dbReference>
<evidence type="ECO:0000259" key="6">
    <source>
        <dbReference type="Pfam" id="PF06813"/>
    </source>
</evidence>
<evidence type="ECO:0000256" key="5">
    <source>
        <dbReference type="SAM" id="Phobius"/>
    </source>
</evidence>
<evidence type="ECO:0000313" key="9">
    <source>
        <dbReference type="Proteomes" id="UP000032304"/>
    </source>
</evidence>
<dbReference type="PANTHER" id="PTHR21576">
    <property type="entry name" value="UNCHARACTERIZED NODULIN-LIKE PROTEIN"/>
    <property type="match status" value="1"/>
</dbReference>
<dbReference type="OMA" id="NCVLMVI"/>
<comment type="subcellular location">
    <subcellularLocation>
        <location evidence="1">Membrane</location>
        <topology evidence="1">Multi-pass membrane protein</topology>
    </subcellularLocation>
</comment>
<evidence type="ECO:0000256" key="4">
    <source>
        <dbReference type="ARBA" id="ARBA00023136"/>
    </source>
</evidence>
<dbReference type="PANTHER" id="PTHR21576:SF29">
    <property type="entry name" value="NODULIN-LIKE DOMAIN-CONTAINING PROTEIN"/>
    <property type="match status" value="1"/>
</dbReference>
<dbReference type="Gene3D" id="1.20.1250.20">
    <property type="entry name" value="MFS general substrate transporter like domains"/>
    <property type="match status" value="2"/>
</dbReference>
<feature type="transmembrane region" description="Helical" evidence="5">
    <location>
        <begin position="162"/>
        <end position="185"/>
    </location>
</feature>
<evidence type="ECO:0000256" key="1">
    <source>
        <dbReference type="ARBA" id="ARBA00004141"/>
    </source>
</evidence>
<feature type="transmembrane region" description="Helical" evidence="5">
    <location>
        <begin position="532"/>
        <end position="552"/>
    </location>
</feature>
<dbReference type="eggNOG" id="ENOG502QTX1">
    <property type="taxonomic scope" value="Eukaryota"/>
</dbReference>
<feature type="domain" description="NFD4 C-terminal" evidence="7">
    <location>
        <begin position="347"/>
        <end position="559"/>
    </location>
</feature>
<dbReference type="KEGG" id="gra:105765850"/>
<feature type="transmembrane region" description="Helical" evidence="5">
    <location>
        <begin position="96"/>
        <end position="117"/>
    </location>
</feature>
<dbReference type="FunFam" id="1.20.1250.20:FF:000446">
    <property type="entry name" value="Nodulin family protein"/>
    <property type="match status" value="1"/>
</dbReference>
<name>A0A0D2TN99_GOSRA</name>
<evidence type="ECO:0000259" key="7">
    <source>
        <dbReference type="Pfam" id="PF23262"/>
    </source>
</evidence>
<feature type="domain" description="Nodulin-like" evidence="6">
    <location>
        <begin position="31"/>
        <end position="276"/>
    </location>
</feature>
<dbReference type="Pfam" id="PF23262">
    <property type="entry name" value="NFD4_C"/>
    <property type="match status" value="1"/>
</dbReference>
<organism evidence="8 9">
    <name type="scientific">Gossypium raimondii</name>
    <name type="common">Peruvian cotton</name>
    <name type="synonym">Gossypium klotzschianum subsp. raimondii</name>
    <dbReference type="NCBI Taxonomy" id="29730"/>
    <lineage>
        <taxon>Eukaryota</taxon>
        <taxon>Viridiplantae</taxon>
        <taxon>Streptophyta</taxon>
        <taxon>Embryophyta</taxon>
        <taxon>Tracheophyta</taxon>
        <taxon>Spermatophyta</taxon>
        <taxon>Magnoliopsida</taxon>
        <taxon>eudicotyledons</taxon>
        <taxon>Gunneridae</taxon>
        <taxon>Pentapetalae</taxon>
        <taxon>rosids</taxon>
        <taxon>malvids</taxon>
        <taxon>Malvales</taxon>
        <taxon>Malvaceae</taxon>
        <taxon>Malvoideae</taxon>
        <taxon>Gossypium</taxon>
    </lineage>
</organism>
<keyword evidence="9" id="KW-1185">Reference proteome</keyword>
<feature type="transmembrane region" description="Helical" evidence="5">
    <location>
        <begin position="421"/>
        <end position="440"/>
    </location>
</feature>
<feature type="transmembrane region" description="Helical" evidence="5">
    <location>
        <begin position="352"/>
        <end position="370"/>
    </location>
</feature>
<evidence type="ECO:0000256" key="2">
    <source>
        <dbReference type="ARBA" id="ARBA00022692"/>
    </source>
</evidence>
<dbReference type="SUPFAM" id="SSF103473">
    <property type="entry name" value="MFS general substrate transporter"/>
    <property type="match status" value="1"/>
</dbReference>
<dbReference type="Gramene" id="KJB56226">
    <property type="protein sequence ID" value="KJB56226"/>
    <property type="gene ID" value="B456_009G111200"/>
</dbReference>
<dbReference type="OrthoDB" id="410267at2759"/>
<dbReference type="STRING" id="29730.A0A0D2TN99"/>
<feature type="transmembrane region" description="Helical" evidence="5">
    <location>
        <begin position="258"/>
        <end position="276"/>
    </location>
</feature>
<keyword evidence="3 5" id="KW-1133">Transmembrane helix</keyword>
<feature type="transmembrane region" description="Helical" evidence="5">
    <location>
        <begin position="390"/>
        <end position="409"/>
    </location>
</feature>
<feature type="transmembrane region" description="Helical" evidence="5">
    <location>
        <begin position="191"/>
        <end position="209"/>
    </location>
</feature>
<dbReference type="InterPro" id="IPR036259">
    <property type="entry name" value="MFS_trans_sf"/>
</dbReference>
<protein>
    <submittedName>
        <fullName evidence="8">Uncharacterized protein</fullName>
    </submittedName>
</protein>
<dbReference type="GO" id="GO:0016020">
    <property type="term" value="C:membrane"/>
    <property type="evidence" value="ECO:0007669"/>
    <property type="project" value="UniProtKB-SubCell"/>
</dbReference>
<proteinExistence type="predicted"/>
<evidence type="ECO:0000256" key="3">
    <source>
        <dbReference type="ARBA" id="ARBA00022989"/>
    </source>
</evidence>
<feature type="transmembrane region" description="Helical" evidence="5">
    <location>
        <begin position="446"/>
        <end position="469"/>
    </location>
</feature>
<feature type="transmembrane region" description="Helical" evidence="5">
    <location>
        <begin position="229"/>
        <end position="246"/>
    </location>
</feature>
<dbReference type="InterPro" id="IPR010658">
    <property type="entry name" value="Nodulin-like"/>
</dbReference>
<feature type="transmembrane region" description="Helical" evidence="5">
    <location>
        <begin position="32"/>
        <end position="52"/>
    </location>
</feature>
<dbReference type="Pfam" id="PF06813">
    <property type="entry name" value="Nodulin-like"/>
    <property type="match status" value="1"/>
</dbReference>
<keyword evidence="2 5" id="KW-0812">Transmembrane</keyword>
<sequence length="574" mass="63192">MTEEAKESISTKRGLRRNEILPFTLEFLRGRWFALFASFLIMASSGSVYLFGTYSNEIKTTLGYDQTTINLLGFSKDVGANVGILTGLIAETTPTWFVLLLGAALNFGGYFMIWLAVTGKIAKPMVWQMCVYMAIGANSQNFANTVGVVTAVKNFPESRGSLIGLLKGYAGLSGAIITQVYLAVYGNDSKSLIFLIACLPTALSLIFIYTIRTMGPVKHPNEHRVFNQFLLLSIVLALLLMVKTLIERKITFSKGTNAVITTVLCLLLFASLYISIREALVVWNIKKQPPTAITIEQSKSQVVESSEETSTKPTSSEQVDEKIDKSCFLTVFDQPERGTDYTILQALTSIDMLILLVTTIFGLGASLTAVDNLGQIGESLGYDNRTVTTFVSIISIWNFFGRVFSGFVSEILMVKYKLPRPLMMTMVLLFSCIGYLLIAFPFPGALYIASVIIGITFGAQLPLIFAIISELFGLKYYATLFNCAQIASPLGSYIFKVKVTGAIYDTEALKDVAAKGLAAKQLTCIGSHCYRLSFIILASVSCFGALCSLILVMRTRKFYQSDIYQKFRENADTL</sequence>
<dbReference type="EMBL" id="CM001748">
    <property type="protein sequence ID" value="KJB56226.1"/>
    <property type="molecule type" value="Genomic_DNA"/>
</dbReference>
<reference evidence="8 9" key="1">
    <citation type="journal article" date="2012" name="Nature">
        <title>Repeated polyploidization of Gossypium genomes and the evolution of spinnable cotton fibres.</title>
        <authorList>
            <person name="Paterson A.H."/>
            <person name="Wendel J.F."/>
            <person name="Gundlach H."/>
            <person name="Guo H."/>
            <person name="Jenkins J."/>
            <person name="Jin D."/>
            <person name="Llewellyn D."/>
            <person name="Showmaker K.C."/>
            <person name="Shu S."/>
            <person name="Udall J."/>
            <person name="Yoo M.J."/>
            <person name="Byers R."/>
            <person name="Chen W."/>
            <person name="Doron-Faigenboim A."/>
            <person name="Duke M.V."/>
            <person name="Gong L."/>
            <person name="Grimwood J."/>
            <person name="Grover C."/>
            <person name="Grupp K."/>
            <person name="Hu G."/>
            <person name="Lee T.H."/>
            <person name="Li J."/>
            <person name="Lin L."/>
            <person name="Liu T."/>
            <person name="Marler B.S."/>
            <person name="Page J.T."/>
            <person name="Roberts A.W."/>
            <person name="Romanel E."/>
            <person name="Sanders W.S."/>
            <person name="Szadkowski E."/>
            <person name="Tan X."/>
            <person name="Tang H."/>
            <person name="Xu C."/>
            <person name="Wang J."/>
            <person name="Wang Z."/>
            <person name="Zhang D."/>
            <person name="Zhang L."/>
            <person name="Ashrafi H."/>
            <person name="Bedon F."/>
            <person name="Bowers J.E."/>
            <person name="Brubaker C.L."/>
            <person name="Chee P.W."/>
            <person name="Das S."/>
            <person name="Gingle A.R."/>
            <person name="Haigler C.H."/>
            <person name="Harker D."/>
            <person name="Hoffmann L.V."/>
            <person name="Hovav R."/>
            <person name="Jones D.C."/>
            <person name="Lemke C."/>
            <person name="Mansoor S."/>
            <person name="ur Rahman M."/>
            <person name="Rainville L.N."/>
            <person name="Rambani A."/>
            <person name="Reddy U.K."/>
            <person name="Rong J.K."/>
            <person name="Saranga Y."/>
            <person name="Scheffler B.E."/>
            <person name="Scheffler J.A."/>
            <person name="Stelly D.M."/>
            <person name="Triplett B.A."/>
            <person name="Van Deynze A."/>
            <person name="Vaslin M.F."/>
            <person name="Waghmare V.N."/>
            <person name="Walford S.A."/>
            <person name="Wright R.J."/>
            <person name="Zaki E.A."/>
            <person name="Zhang T."/>
            <person name="Dennis E.S."/>
            <person name="Mayer K.F."/>
            <person name="Peterson D.G."/>
            <person name="Rokhsar D.S."/>
            <person name="Wang X."/>
            <person name="Schmutz J."/>
        </authorList>
    </citation>
    <scope>NUCLEOTIDE SEQUENCE [LARGE SCALE GENOMIC DNA]</scope>
</reference>